<dbReference type="InterPro" id="IPR058002">
    <property type="entry name" value="Gp82"/>
</dbReference>
<gene>
    <name evidence="1" type="ORF">F4W18_13225</name>
</gene>
<sequence length="132" mass="15044">MKVDVYLNLHRSTDTTRVYSIRSREKESYGKVIGYSSSVSLIDCEFVVSEKGQARVKREQSKLVHAVIRGTLIDFEPFETNAASYVGYCPYQSQAPHFYCIETAKFSSSENNTPIYRALRVNCLPNYVLAIQ</sequence>
<evidence type="ECO:0000313" key="1">
    <source>
        <dbReference type="EMBL" id="KAA8675582.1"/>
    </source>
</evidence>
<dbReference type="AlphaFoldDB" id="A0A5M9NWK3"/>
<dbReference type="Pfam" id="PF25735">
    <property type="entry name" value="Phage_L5_gp82"/>
    <property type="match status" value="1"/>
</dbReference>
<evidence type="ECO:0000313" key="2">
    <source>
        <dbReference type="Proteomes" id="UP000322521"/>
    </source>
</evidence>
<dbReference type="EMBL" id="VXJS01000007">
    <property type="protein sequence ID" value="KAA8675582.1"/>
    <property type="molecule type" value="Genomic_DNA"/>
</dbReference>
<reference evidence="1 2" key="1">
    <citation type="submission" date="2019-09" db="EMBL/GenBank/DDBJ databases">
        <title>Draft genome sequence of various Type strains from the CCUG.</title>
        <authorList>
            <person name="Pineiro-Iglesias B."/>
            <person name="Tunovic T."/>
            <person name="Unosson C."/>
            <person name="Inganas E."/>
            <person name="Ohlen M."/>
            <person name="Cardew S."/>
            <person name="Jensie-Markopoulos S."/>
            <person name="Salva-Serra F."/>
            <person name="Jaen-Luchoro D."/>
            <person name="Karlsson R."/>
            <person name="Svensson-Stadler L."/>
            <person name="Chun J."/>
            <person name="Moore E."/>
        </authorList>
    </citation>
    <scope>NUCLEOTIDE SEQUENCE [LARGE SCALE GENOMIC DNA]</scope>
    <source>
        <strain evidence="1 2">CCUG 56969T</strain>
    </source>
</reference>
<dbReference type="Proteomes" id="UP000322521">
    <property type="component" value="Unassembled WGS sequence"/>
</dbReference>
<name>A0A5M9NWK3_9VIBR</name>
<proteinExistence type="predicted"/>
<organism evidence="1 2">
    <name type="scientific">Vibrio gigantis</name>
    <dbReference type="NCBI Taxonomy" id="296199"/>
    <lineage>
        <taxon>Bacteria</taxon>
        <taxon>Pseudomonadati</taxon>
        <taxon>Pseudomonadota</taxon>
        <taxon>Gammaproteobacteria</taxon>
        <taxon>Vibrionales</taxon>
        <taxon>Vibrionaceae</taxon>
        <taxon>Vibrio</taxon>
    </lineage>
</organism>
<accession>A0A5M9NWK3</accession>
<protein>
    <submittedName>
        <fullName evidence="1">Uncharacterized protein</fullName>
    </submittedName>
</protein>
<comment type="caution">
    <text evidence="1">The sequence shown here is derived from an EMBL/GenBank/DDBJ whole genome shotgun (WGS) entry which is preliminary data.</text>
</comment>
<dbReference type="RefSeq" id="WP_081230230.1">
    <property type="nucleotide sequence ID" value="NZ_AP025494.1"/>
</dbReference>
<dbReference type="OrthoDB" id="7998453at2"/>
<keyword evidence="2" id="KW-1185">Reference proteome</keyword>